<feature type="transmembrane region" description="Helical" evidence="7">
    <location>
        <begin position="39"/>
        <end position="56"/>
    </location>
</feature>
<evidence type="ECO:0000256" key="3">
    <source>
        <dbReference type="ARBA" id="ARBA00022692"/>
    </source>
</evidence>
<feature type="transmembrane region" description="Helical" evidence="7">
    <location>
        <begin position="699"/>
        <end position="726"/>
    </location>
</feature>
<dbReference type="SUPFAM" id="SSF82866">
    <property type="entry name" value="Multidrug efflux transporter AcrB transmembrane domain"/>
    <property type="match status" value="2"/>
</dbReference>
<feature type="transmembrane region" description="Helical" evidence="7">
    <location>
        <begin position="624"/>
        <end position="645"/>
    </location>
</feature>
<dbReference type="RefSeq" id="WP_092555994.1">
    <property type="nucleotide sequence ID" value="NZ_BOMJ01000018.1"/>
</dbReference>
<dbReference type="EMBL" id="LT629758">
    <property type="protein sequence ID" value="SDT80874.1"/>
    <property type="molecule type" value="Genomic_DNA"/>
</dbReference>
<evidence type="ECO:0000256" key="7">
    <source>
        <dbReference type="SAM" id="Phobius"/>
    </source>
</evidence>
<accession>A0A1H2DE70</accession>
<feature type="region of interest" description="Disordered" evidence="6">
    <location>
        <begin position="1"/>
        <end position="20"/>
    </location>
</feature>
<keyword evidence="4 7" id="KW-1133">Transmembrane helix</keyword>
<feature type="transmembrane region" description="Helical" evidence="7">
    <location>
        <begin position="586"/>
        <end position="604"/>
    </location>
</feature>
<keyword evidence="2" id="KW-1003">Cell membrane</keyword>
<reference evidence="9 10" key="1">
    <citation type="submission" date="2016-10" db="EMBL/GenBank/DDBJ databases">
        <authorList>
            <person name="de Groot N.N."/>
        </authorList>
    </citation>
    <scope>NUCLEOTIDE SEQUENCE [LARGE SCALE GENOMIC DNA]</scope>
    <source>
        <strain evidence="9 10">DSM 43941</strain>
    </source>
</reference>
<keyword evidence="10" id="KW-1185">Reference proteome</keyword>
<feature type="domain" description="Membrane transport protein MMPL" evidence="8">
    <location>
        <begin position="104"/>
        <end position="395"/>
    </location>
</feature>
<keyword evidence="3 7" id="KW-0812">Transmembrane</keyword>
<comment type="subcellular location">
    <subcellularLocation>
        <location evidence="1">Cell membrane</location>
        <topology evidence="1">Multi-pass membrane protein</topology>
    </subcellularLocation>
</comment>
<dbReference type="Pfam" id="PF03176">
    <property type="entry name" value="MMPL"/>
    <property type="match status" value="2"/>
</dbReference>
<dbReference type="PANTHER" id="PTHR33406:SF13">
    <property type="entry name" value="MEMBRANE PROTEIN YDFJ"/>
    <property type="match status" value="1"/>
</dbReference>
<dbReference type="OrthoDB" id="7051771at2"/>
<feature type="transmembrane region" description="Helical" evidence="7">
    <location>
        <begin position="258"/>
        <end position="279"/>
    </location>
</feature>
<gene>
    <name evidence="9" type="ORF">SAMN04489716_9398</name>
</gene>
<evidence type="ECO:0000313" key="9">
    <source>
        <dbReference type="EMBL" id="SDT80874.1"/>
    </source>
</evidence>
<protein>
    <submittedName>
        <fullName evidence="9">Putative drug exporter of the RND superfamily</fullName>
    </submittedName>
</protein>
<sequence>MLRKGPSDGDPANAGSDPPSASFVERIVSWSARHPVKAIVGWCLLVLLAIASSSLASGEGARNIDPGEAGTATRALIEQDGYNPVRESVLIQTQDGGGAGFRENPELQKAAQDLVQALQGTSAAVTDIGSPLGSDRSDLVSADGRSALVTFQIAGTPQEVEPNYQAAVRAVATTADAHPGIRIVQAGDRSLSAAVDNSIKDDFQTSHVLALPISLIILLIVFGSLVAASIPLLLSATAVIATFGLLQIIDHWLPINSAVNAMVLLIGMAVGIDYCLFYLRREREERLAGRDVHTALRITARTSGRVVLASGLTVVLCLSGLLFTGIGVFRGLTVGTILVVGLTVVGSVSVLPALLSLLGRRVDSLRVPFLGRRRTEARESRVWTAVARVVVRRPLIWSGVAVIGLLALAVPALEMHPQDPAVINSLPRTVPTVDAAVRMQEAFPGAASPSQVVIWKPDGSDADTEAVRGAIAELKTRAGEPGGLVAAPVAVIKVDQALVVRLPLAGSGTDETSVQALTQLRGRILPETVGQVDGIDYAVAGRTATAHDFAEQMTDRAPRVFLFVLVLAFLLLVVAFRSVTIPVISILLNLLSIGAAYGVLTWVFQGGHLTGLFDFTPYGGVVGWLPLFMFVMLFGLSMDYHIFILSRIRERWVNGAAPRQAVIDGVAHSAGVVTSAAVIMTAVFAVFVLLSAIEYKMLGVGMAVAIIIDATVVRGVLLPVFVALLGRLAWELPRWMQWLPGKTETSGVTPEREPAAPVSSVR</sequence>
<dbReference type="InterPro" id="IPR050545">
    <property type="entry name" value="Mycobact_MmpL"/>
</dbReference>
<feature type="transmembrane region" description="Helical" evidence="7">
    <location>
        <begin position="395"/>
        <end position="413"/>
    </location>
</feature>
<feature type="region of interest" description="Disordered" evidence="6">
    <location>
        <begin position="743"/>
        <end position="762"/>
    </location>
</feature>
<dbReference type="PANTHER" id="PTHR33406">
    <property type="entry name" value="MEMBRANE PROTEIN MJ1562-RELATED"/>
    <property type="match status" value="1"/>
</dbReference>
<dbReference type="Gene3D" id="1.20.1640.10">
    <property type="entry name" value="Multidrug efflux transporter AcrB transmembrane domain"/>
    <property type="match status" value="2"/>
</dbReference>
<evidence type="ECO:0000256" key="2">
    <source>
        <dbReference type="ARBA" id="ARBA00022475"/>
    </source>
</evidence>
<keyword evidence="5 7" id="KW-0472">Membrane</keyword>
<feature type="transmembrane region" description="Helical" evidence="7">
    <location>
        <begin position="213"/>
        <end position="246"/>
    </location>
</feature>
<evidence type="ECO:0000259" key="8">
    <source>
        <dbReference type="Pfam" id="PF03176"/>
    </source>
</evidence>
<dbReference type="InterPro" id="IPR004869">
    <property type="entry name" value="MMPL_dom"/>
</dbReference>
<proteinExistence type="predicted"/>
<dbReference type="Proteomes" id="UP000198688">
    <property type="component" value="Chromosome I"/>
</dbReference>
<evidence type="ECO:0000256" key="5">
    <source>
        <dbReference type="ARBA" id="ARBA00023136"/>
    </source>
</evidence>
<name>A0A1H2DE70_9ACTN</name>
<feature type="transmembrane region" description="Helical" evidence="7">
    <location>
        <begin position="666"/>
        <end position="693"/>
    </location>
</feature>
<evidence type="ECO:0000256" key="4">
    <source>
        <dbReference type="ARBA" id="ARBA00022989"/>
    </source>
</evidence>
<organism evidence="9 10">
    <name type="scientific">Actinoplanes derwentensis</name>
    <dbReference type="NCBI Taxonomy" id="113562"/>
    <lineage>
        <taxon>Bacteria</taxon>
        <taxon>Bacillati</taxon>
        <taxon>Actinomycetota</taxon>
        <taxon>Actinomycetes</taxon>
        <taxon>Micromonosporales</taxon>
        <taxon>Micromonosporaceae</taxon>
        <taxon>Actinoplanes</taxon>
    </lineage>
</organism>
<feature type="transmembrane region" description="Helical" evidence="7">
    <location>
        <begin position="560"/>
        <end position="579"/>
    </location>
</feature>
<feature type="transmembrane region" description="Helical" evidence="7">
    <location>
        <begin position="306"/>
        <end position="329"/>
    </location>
</feature>
<dbReference type="STRING" id="113562.SAMN04489716_9398"/>
<feature type="transmembrane region" description="Helical" evidence="7">
    <location>
        <begin position="335"/>
        <end position="358"/>
    </location>
</feature>
<dbReference type="AlphaFoldDB" id="A0A1H2DE70"/>
<evidence type="ECO:0000256" key="1">
    <source>
        <dbReference type="ARBA" id="ARBA00004651"/>
    </source>
</evidence>
<evidence type="ECO:0000256" key="6">
    <source>
        <dbReference type="SAM" id="MobiDB-lite"/>
    </source>
</evidence>
<evidence type="ECO:0000313" key="10">
    <source>
        <dbReference type="Proteomes" id="UP000198688"/>
    </source>
</evidence>
<feature type="domain" description="Membrane transport protein MMPL" evidence="8">
    <location>
        <begin position="426"/>
        <end position="734"/>
    </location>
</feature>
<dbReference type="GO" id="GO:0005886">
    <property type="term" value="C:plasma membrane"/>
    <property type="evidence" value="ECO:0007669"/>
    <property type="project" value="UniProtKB-SubCell"/>
</dbReference>